<evidence type="ECO:0000313" key="5">
    <source>
        <dbReference type="EMBL" id="VEF77475.1"/>
    </source>
</evidence>
<keyword evidence="2 5" id="KW-0808">Transferase</keyword>
<evidence type="ECO:0000313" key="6">
    <source>
        <dbReference type="Proteomes" id="UP000277437"/>
    </source>
</evidence>
<dbReference type="GO" id="GO:0019878">
    <property type="term" value="P:lysine biosynthetic process via aminoadipic acid"/>
    <property type="evidence" value="ECO:0007669"/>
    <property type="project" value="TreeGrafter"/>
</dbReference>
<dbReference type="EC" id="2.7.8.-" evidence="5"/>
<dbReference type="Gene3D" id="3.90.470.20">
    <property type="entry name" value="4'-phosphopantetheinyl transferase domain"/>
    <property type="match status" value="2"/>
</dbReference>
<comment type="similarity">
    <text evidence="1">Belongs to the P-Pant transferase superfamily. Gsp/Sfp/HetI/AcpT family.</text>
</comment>
<evidence type="ECO:0000256" key="2">
    <source>
        <dbReference type="ARBA" id="ARBA00022679"/>
    </source>
</evidence>
<dbReference type="GO" id="GO:0000287">
    <property type="term" value="F:magnesium ion binding"/>
    <property type="evidence" value="ECO:0007669"/>
    <property type="project" value="InterPro"/>
</dbReference>
<gene>
    <name evidence="5" type="primary">psf-1</name>
    <name evidence="5" type="ORF">NCTC7357_05881</name>
</gene>
<dbReference type="AlphaFoldDB" id="A0AAX3G783"/>
<dbReference type="EMBL" id="LR134334">
    <property type="protein sequence ID" value="VEF77475.1"/>
    <property type="molecule type" value="Genomic_DNA"/>
</dbReference>
<dbReference type="InterPro" id="IPR008278">
    <property type="entry name" value="4-PPantetheinyl_Trfase_dom"/>
</dbReference>
<sequence length="269" mass="30734">MRHVGQVDALHERLELPQGQIHLWMATCSEIEPALFERYRQELLCEEERAIESTFHFAHDRRQYLVTRALVRCVLSRYSLRAAADWRFGKTAHGRPTILCPSEEERELSFNISHGAGVVLVGVMRGGQLGIDTESYERRDDFVAIGQRCFRADEVSTLDRLAPVQRWQRYVGYWTLKEAYVKATGAGLATAFDCFGFHRLDDERIECRFDDPGQQATGWHFSLLEPNVTHVAAVCCAGHGTRAPHLLLRRICPLVSEHFVDFTFLARSA</sequence>
<evidence type="ECO:0000259" key="3">
    <source>
        <dbReference type="Pfam" id="PF01648"/>
    </source>
</evidence>
<dbReference type="InterPro" id="IPR037143">
    <property type="entry name" value="4-PPantetheinyl_Trfase_dom_sf"/>
</dbReference>
<accession>A0AAX3G783</accession>
<dbReference type="Pfam" id="PF01648">
    <property type="entry name" value="ACPS"/>
    <property type="match status" value="1"/>
</dbReference>
<reference evidence="5 6" key="1">
    <citation type="submission" date="2018-12" db="EMBL/GenBank/DDBJ databases">
        <authorList>
            <consortium name="Pathogen Informatics"/>
        </authorList>
    </citation>
    <scope>NUCLEOTIDE SEQUENCE [LARGE SCALE GENOMIC DNA]</scope>
    <source>
        <strain evidence="5 6">NCTC7357</strain>
    </source>
</reference>
<dbReference type="RefSeq" id="WP_063429432.1">
    <property type="nucleotide sequence ID" value="NZ_CP054865.1"/>
</dbReference>
<dbReference type="SUPFAM" id="SSF56214">
    <property type="entry name" value="4'-phosphopantetheinyl transferase"/>
    <property type="match status" value="2"/>
</dbReference>
<protein>
    <submittedName>
        <fullName evidence="5">4'-phosphopantetheinyl transferase psf-1</fullName>
        <ecNumber evidence="5">2.7.8.-</ecNumber>
    </submittedName>
</protein>
<dbReference type="InterPro" id="IPR050559">
    <property type="entry name" value="P-Pant_transferase_sf"/>
</dbReference>
<feature type="domain" description="4'-phosphopantetheinyl transferase" evidence="3">
    <location>
        <begin position="129"/>
        <end position="235"/>
    </location>
</feature>
<dbReference type="Pfam" id="PF22624">
    <property type="entry name" value="AASDHPPT_N"/>
    <property type="match status" value="1"/>
</dbReference>
<proteinExistence type="inferred from homology"/>
<name>A0AAX3G783_9PSED</name>
<organism evidence="5 6">
    <name type="scientific">Pseudomonas chlororaphis</name>
    <dbReference type="NCBI Taxonomy" id="587753"/>
    <lineage>
        <taxon>Bacteria</taxon>
        <taxon>Pseudomonadati</taxon>
        <taxon>Pseudomonadota</taxon>
        <taxon>Gammaproteobacteria</taxon>
        <taxon>Pseudomonadales</taxon>
        <taxon>Pseudomonadaceae</taxon>
        <taxon>Pseudomonas</taxon>
    </lineage>
</organism>
<dbReference type="Proteomes" id="UP000277437">
    <property type="component" value="Chromosome"/>
</dbReference>
<dbReference type="PANTHER" id="PTHR12215">
    <property type="entry name" value="PHOSPHOPANTETHEINE TRANSFERASE"/>
    <property type="match status" value="1"/>
</dbReference>
<dbReference type="GO" id="GO:0005829">
    <property type="term" value="C:cytosol"/>
    <property type="evidence" value="ECO:0007669"/>
    <property type="project" value="TreeGrafter"/>
</dbReference>
<dbReference type="InterPro" id="IPR055066">
    <property type="entry name" value="AASDHPPT_N"/>
</dbReference>
<feature type="domain" description="4'-phosphopantetheinyl transferase N-terminal" evidence="4">
    <location>
        <begin position="42"/>
        <end position="120"/>
    </location>
</feature>
<dbReference type="GO" id="GO:0008897">
    <property type="term" value="F:holo-[acyl-carrier-protein] synthase activity"/>
    <property type="evidence" value="ECO:0007669"/>
    <property type="project" value="InterPro"/>
</dbReference>
<evidence type="ECO:0000256" key="1">
    <source>
        <dbReference type="ARBA" id="ARBA00010990"/>
    </source>
</evidence>
<evidence type="ECO:0000259" key="4">
    <source>
        <dbReference type="Pfam" id="PF22624"/>
    </source>
</evidence>
<dbReference type="PANTHER" id="PTHR12215:SF10">
    <property type="entry name" value="L-AMINOADIPATE-SEMIALDEHYDE DEHYDROGENASE-PHOSPHOPANTETHEINYL TRANSFERASE"/>
    <property type="match status" value="1"/>
</dbReference>